<dbReference type="SMART" id="SM00220">
    <property type="entry name" value="S_TKc"/>
    <property type="match status" value="1"/>
</dbReference>
<dbReference type="OMA" id="FKARCDS"/>
<reference evidence="5" key="3">
    <citation type="submission" date="2018-08" db="UniProtKB">
        <authorList>
            <consortium name="EnsemblPlants"/>
        </authorList>
    </citation>
    <scope>IDENTIFICATION</scope>
    <source>
        <strain evidence="5">cv. Bd21</strain>
    </source>
</reference>
<keyword evidence="2" id="KW-0067">ATP-binding</keyword>
<evidence type="ECO:0000259" key="3">
    <source>
        <dbReference type="PROSITE" id="PS50011"/>
    </source>
</evidence>
<accession>I1IWG8</accession>
<dbReference type="Pfam" id="PF00069">
    <property type="entry name" value="Pkinase"/>
    <property type="match status" value="1"/>
</dbReference>
<reference evidence="4 5" key="1">
    <citation type="journal article" date="2010" name="Nature">
        <title>Genome sequencing and analysis of the model grass Brachypodium distachyon.</title>
        <authorList>
            <consortium name="International Brachypodium Initiative"/>
        </authorList>
    </citation>
    <scope>NUCLEOTIDE SEQUENCE [LARGE SCALE GENOMIC DNA]</scope>
    <source>
        <strain evidence="4">Bd21</strain>
        <strain evidence="5">cv. Bd21</strain>
    </source>
</reference>
<feature type="domain" description="Protein kinase" evidence="3">
    <location>
        <begin position="68"/>
        <end position="365"/>
    </location>
</feature>
<evidence type="ECO:0000313" key="6">
    <source>
        <dbReference type="Proteomes" id="UP000008810"/>
    </source>
</evidence>
<keyword evidence="6" id="KW-1185">Reference proteome</keyword>
<evidence type="ECO:0000256" key="2">
    <source>
        <dbReference type="ARBA" id="ARBA00022840"/>
    </source>
</evidence>
<dbReference type="GeneID" id="100829363"/>
<dbReference type="HOGENOM" id="CLU_000288_181_1_1"/>
<dbReference type="AlphaFoldDB" id="I1IWG8"/>
<dbReference type="GO" id="GO:0004674">
    <property type="term" value="F:protein serine/threonine kinase activity"/>
    <property type="evidence" value="ECO:0000318"/>
    <property type="project" value="GO_Central"/>
</dbReference>
<dbReference type="InterPro" id="IPR050117">
    <property type="entry name" value="MAPK"/>
</dbReference>
<sequence>MADDEEHAGAETRIAAIFAMIREHDASDETAMSDAQVAAAISALIAAAAAHGTTTTITGIVGSILDDYDEFRKLGSGSAGVVTKARHRATGKTVALKSLHGYSGGTVRDLLREACFMVGCPAHPSLVTLHGMARTESTNDYCLVMDYVDGPTLHDCIRMGHRRRPFPEAHARRVMRQLLSAAAHMHQHGVIHRDIKPENILVDDDHRVVKICDFGSALYCTHDAEECYYAAGTRPYSAPEMLLEKPGGYDALVDTWSLGCVMAELLTGEVLFDGGCDSDTLYEIFDLLGVPGKRAWKPYEASFVAHKVPLWRREQQRRRRHCNRLGELFPEELLSRDGFQVLKGLLTCDPSKRLPAAAALQLPWFAAHDDSCEASFGSS</sequence>
<dbReference type="Gramene" id="KQJ81950">
    <property type="protein sequence ID" value="KQJ81950"/>
    <property type="gene ID" value="BRADI_5g04010v3"/>
</dbReference>
<dbReference type="RefSeq" id="XP_003581082.1">
    <property type="nucleotide sequence ID" value="XM_003581034.2"/>
</dbReference>
<gene>
    <name evidence="5" type="primary">LOC100829363</name>
    <name evidence="4" type="ORF">BRADI_5g04010v3</name>
</gene>
<evidence type="ECO:0000256" key="1">
    <source>
        <dbReference type="ARBA" id="ARBA00022741"/>
    </source>
</evidence>
<dbReference type="GO" id="GO:0005634">
    <property type="term" value="C:nucleus"/>
    <property type="evidence" value="ECO:0000318"/>
    <property type="project" value="GO_Central"/>
</dbReference>
<evidence type="ECO:0000313" key="4">
    <source>
        <dbReference type="EMBL" id="KQJ81950.1"/>
    </source>
</evidence>
<dbReference type="FunFam" id="1.10.510.10:FF:000729">
    <property type="entry name" value="Putative cyclin-dependent kinase F-2"/>
    <property type="match status" value="1"/>
</dbReference>
<dbReference type="Proteomes" id="UP000008810">
    <property type="component" value="Chromosome 5"/>
</dbReference>
<dbReference type="SUPFAM" id="SSF56112">
    <property type="entry name" value="Protein kinase-like (PK-like)"/>
    <property type="match status" value="1"/>
</dbReference>
<dbReference type="InterPro" id="IPR008271">
    <property type="entry name" value="Ser/Thr_kinase_AS"/>
</dbReference>
<dbReference type="InterPro" id="IPR011009">
    <property type="entry name" value="Kinase-like_dom_sf"/>
</dbReference>
<dbReference type="PROSITE" id="PS50011">
    <property type="entry name" value="PROTEIN_KINASE_DOM"/>
    <property type="match status" value="1"/>
</dbReference>
<evidence type="ECO:0000313" key="5">
    <source>
        <dbReference type="EnsemblPlants" id="KQJ81950"/>
    </source>
</evidence>
<dbReference type="STRING" id="15368.I1IWG8"/>
<organism evidence="5">
    <name type="scientific">Brachypodium distachyon</name>
    <name type="common">Purple false brome</name>
    <name type="synonym">Trachynia distachya</name>
    <dbReference type="NCBI Taxonomy" id="15368"/>
    <lineage>
        <taxon>Eukaryota</taxon>
        <taxon>Viridiplantae</taxon>
        <taxon>Streptophyta</taxon>
        <taxon>Embryophyta</taxon>
        <taxon>Tracheophyta</taxon>
        <taxon>Spermatophyta</taxon>
        <taxon>Magnoliopsida</taxon>
        <taxon>Liliopsida</taxon>
        <taxon>Poales</taxon>
        <taxon>Poaceae</taxon>
        <taxon>BOP clade</taxon>
        <taxon>Pooideae</taxon>
        <taxon>Stipodae</taxon>
        <taxon>Brachypodieae</taxon>
        <taxon>Brachypodium</taxon>
    </lineage>
</organism>
<dbReference type="eggNOG" id="KOG0594">
    <property type="taxonomic scope" value="Eukaryota"/>
</dbReference>
<dbReference type="EMBL" id="CM000884">
    <property type="protein sequence ID" value="KQJ81950.1"/>
    <property type="molecule type" value="Genomic_DNA"/>
</dbReference>
<dbReference type="OrthoDB" id="603767at2759"/>
<dbReference type="InterPro" id="IPR000719">
    <property type="entry name" value="Prot_kinase_dom"/>
</dbReference>
<dbReference type="Gene3D" id="3.30.200.20">
    <property type="entry name" value="Phosphorylase Kinase, domain 1"/>
    <property type="match status" value="1"/>
</dbReference>
<protein>
    <recommendedName>
        <fullName evidence="3">Protein kinase domain-containing protein</fullName>
    </recommendedName>
</protein>
<dbReference type="PROSITE" id="PS00108">
    <property type="entry name" value="PROTEIN_KINASE_ST"/>
    <property type="match status" value="1"/>
</dbReference>
<name>I1IWG8_BRADI</name>
<keyword evidence="1" id="KW-0547">Nucleotide-binding</keyword>
<proteinExistence type="predicted"/>
<dbReference type="GO" id="GO:0005524">
    <property type="term" value="F:ATP binding"/>
    <property type="evidence" value="ECO:0007669"/>
    <property type="project" value="UniProtKB-KW"/>
</dbReference>
<dbReference type="Gene3D" id="1.10.510.10">
    <property type="entry name" value="Transferase(Phosphotransferase) domain 1"/>
    <property type="match status" value="1"/>
</dbReference>
<dbReference type="EnsemblPlants" id="KQJ81950">
    <property type="protein sequence ID" value="KQJ81950"/>
    <property type="gene ID" value="BRADI_5g04010v3"/>
</dbReference>
<dbReference type="PANTHER" id="PTHR24055">
    <property type="entry name" value="MITOGEN-ACTIVATED PROTEIN KINASE"/>
    <property type="match status" value="1"/>
</dbReference>
<dbReference type="KEGG" id="bdi:100829363"/>
<reference evidence="4" key="2">
    <citation type="submission" date="2017-06" db="EMBL/GenBank/DDBJ databases">
        <title>WGS assembly of Brachypodium distachyon.</title>
        <authorList>
            <consortium name="The International Brachypodium Initiative"/>
            <person name="Lucas S."/>
            <person name="Harmon-Smith M."/>
            <person name="Lail K."/>
            <person name="Tice H."/>
            <person name="Grimwood J."/>
            <person name="Bruce D."/>
            <person name="Barry K."/>
            <person name="Shu S."/>
            <person name="Lindquist E."/>
            <person name="Wang M."/>
            <person name="Pitluck S."/>
            <person name="Vogel J.P."/>
            <person name="Garvin D.F."/>
            <person name="Mockler T.C."/>
            <person name="Schmutz J."/>
            <person name="Rokhsar D."/>
            <person name="Bevan M.W."/>
        </authorList>
    </citation>
    <scope>NUCLEOTIDE SEQUENCE</scope>
    <source>
        <strain evidence="4">Bd21</strain>
    </source>
</reference>